<dbReference type="SUPFAM" id="SSF52540">
    <property type="entry name" value="P-loop containing nucleoside triphosphate hydrolases"/>
    <property type="match status" value="1"/>
</dbReference>
<evidence type="ECO:0000313" key="2">
    <source>
        <dbReference type="EMBL" id="TDK46142.1"/>
    </source>
</evidence>
<proteinExistence type="predicted"/>
<keyword evidence="2" id="KW-0067">ATP-binding</keyword>
<dbReference type="InterPro" id="IPR027417">
    <property type="entry name" value="P-loop_NTPase"/>
</dbReference>
<dbReference type="Gene3D" id="3.40.50.300">
    <property type="entry name" value="P-loop containing nucleotide triphosphate hydrolases"/>
    <property type="match status" value="1"/>
</dbReference>
<gene>
    <name evidence="2" type="ORF">E1898_07435</name>
</gene>
<dbReference type="RefSeq" id="WP_133390402.1">
    <property type="nucleotide sequence ID" value="NZ_SMUW01000031.1"/>
</dbReference>
<comment type="caution">
    <text evidence="2">The sequence shown here is derived from an EMBL/GenBank/DDBJ whole genome shotgun (WGS) entry which is preliminary data.</text>
</comment>
<dbReference type="EMBL" id="SMUW01000031">
    <property type="protein sequence ID" value="TDK46142.1"/>
    <property type="molecule type" value="Genomic_DNA"/>
</dbReference>
<dbReference type="AlphaFoldDB" id="A0A4R5V2U3"/>
<dbReference type="PANTHER" id="PTHR42990:SF1">
    <property type="entry name" value="AAA+ ATPASE DOMAIN-CONTAINING PROTEIN"/>
    <property type="match status" value="1"/>
</dbReference>
<dbReference type="InterPro" id="IPR003593">
    <property type="entry name" value="AAA+_ATPase"/>
</dbReference>
<dbReference type="InterPro" id="IPR041682">
    <property type="entry name" value="AAA_14"/>
</dbReference>
<organism evidence="2 3">
    <name type="scientific">Algoriphagus formosus</name>
    <dbReference type="NCBI Taxonomy" id="2007308"/>
    <lineage>
        <taxon>Bacteria</taxon>
        <taxon>Pseudomonadati</taxon>
        <taxon>Bacteroidota</taxon>
        <taxon>Cytophagia</taxon>
        <taxon>Cytophagales</taxon>
        <taxon>Cyclobacteriaceae</taxon>
        <taxon>Algoriphagus</taxon>
    </lineage>
</organism>
<evidence type="ECO:0000259" key="1">
    <source>
        <dbReference type="SMART" id="SM00382"/>
    </source>
</evidence>
<keyword evidence="2" id="KW-0547">Nucleotide-binding</keyword>
<dbReference type="PANTHER" id="PTHR42990">
    <property type="entry name" value="ATPASE"/>
    <property type="match status" value="1"/>
</dbReference>
<accession>A0A4R5V2U3</accession>
<dbReference type="GO" id="GO:0005524">
    <property type="term" value="F:ATP binding"/>
    <property type="evidence" value="ECO:0007669"/>
    <property type="project" value="UniProtKB-KW"/>
</dbReference>
<feature type="domain" description="AAA+ ATPase" evidence="1">
    <location>
        <begin position="30"/>
        <end position="148"/>
    </location>
</feature>
<keyword evidence="3" id="KW-1185">Reference proteome</keyword>
<reference evidence="2 3" key="1">
    <citation type="submission" date="2019-03" db="EMBL/GenBank/DDBJ databases">
        <title>Algoriphagus aquimaris sp. nov., isolated form marine sediment in Pohang, Korea.</title>
        <authorList>
            <person name="Kim J."/>
            <person name="Yoon S.-H."/>
            <person name="Lee S.-S."/>
        </authorList>
    </citation>
    <scope>NUCLEOTIDE SEQUENCE [LARGE SCALE GENOMIC DNA]</scope>
    <source>
        <strain evidence="2 3">F21</strain>
    </source>
</reference>
<protein>
    <submittedName>
        <fullName evidence="2">ATP-binding protein</fullName>
    </submittedName>
</protein>
<sequence>MQVLIDFQDSLLQGIKENFQRFLNKKINWNQRMIGIKGPRGAGKTTLMLQHLKFTLSKNQVNGLYVTADHPWFYQNNLLDTAMTWFKQGGQVLLIDEVHKYPNWSRELKNIYDGLPQLQVIFSASSALDIYRGESDLSRRVISYTLPGLSFREYLKLSKTADFPSFTLEEIQHRHREISHEVISTIRPLLYFEKYLSKGYLPIFVEGENEYGSKLEQIINTVVDTDLAYISSYNAGTAAKVKKLLGVIADSAPFKPNVSAISKKLNISRDRILEHIYQLRDARILNILLAKGKGVSRLQKPDKLYLENTNLAFAINSSPEKGNLRETFLLNQLLNAGYEVFEPKKGDFWVNEITIEVGGKNKSSQQVLNEGEYLIASDNIESGWGKKIPLWLFGFLY</sequence>
<name>A0A4R5V2U3_9BACT</name>
<dbReference type="SMART" id="SM00382">
    <property type="entry name" value="AAA"/>
    <property type="match status" value="1"/>
</dbReference>
<dbReference type="Proteomes" id="UP000295438">
    <property type="component" value="Unassembled WGS sequence"/>
</dbReference>
<evidence type="ECO:0000313" key="3">
    <source>
        <dbReference type="Proteomes" id="UP000295438"/>
    </source>
</evidence>
<dbReference type="Pfam" id="PF13173">
    <property type="entry name" value="AAA_14"/>
    <property type="match status" value="1"/>
</dbReference>